<dbReference type="OrthoDB" id="205623at2759"/>
<dbReference type="Pfam" id="PF00685">
    <property type="entry name" value="Sulfotransfer_1"/>
    <property type="match status" value="1"/>
</dbReference>
<dbReference type="PANTHER" id="PTHR11783">
    <property type="entry name" value="SULFOTRANSFERASE SULT"/>
    <property type="match status" value="1"/>
</dbReference>
<dbReference type="GO" id="GO:0008146">
    <property type="term" value="F:sulfotransferase activity"/>
    <property type="evidence" value="ECO:0007669"/>
    <property type="project" value="InterPro"/>
</dbReference>
<gene>
    <name evidence="7" type="ORF">chiPu_0014675</name>
</gene>
<comment type="similarity">
    <text evidence="2 5">Belongs to the sulfotransferase 1 family.</text>
</comment>
<evidence type="ECO:0000256" key="2">
    <source>
        <dbReference type="ARBA" id="ARBA00005771"/>
    </source>
</evidence>
<evidence type="ECO:0000256" key="5">
    <source>
        <dbReference type="RuleBase" id="RU361155"/>
    </source>
</evidence>
<protein>
    <recommendedName>
        <fullName evidence="5">Sulfotransferase</fullName>
        <ecNumber evidence="5">2.8.2.-</ecNumber>
    </recommendedName>
</protein>
<evidence type="ECO:0000256" key="1">
    <source>
        <dbReference type="ARBA" id="ARBA00004496"/>
    </source>
</evidence>
<keyword evidence="3" id="KW-0963">Cytoplasm</keyword>
<dbReference type="SUPFAM" id="SSF52540">
    <property type="entry name" value="P-loop containing nucleoside triphosphate hydrolases"/>
    <property type="match status" value="1"/>
</dbReference>
<sequence length="282" mass="32967">MSDNHDLFEYKGCNFISNIHTTEYLEELINTEIRDDDVIAVTYPKSGTVWMQQILTLIFSNGDLAAVQNKLPAERVPWVEVPTLCFLTLPSPRLAVSHLPYHLSPEGLKKTGKVIYIYRNPKDVVVSLYHFQNYITLLKTPSGFGEFLEMFIEGKVIYGSWFDHVQNWYAHRNEFNILFMCYEEMKLDLRTSVQKICKFLGKELDDEKLDTIVKHCTFEIMKVNPMANYENVESKSENGAFLRKGIIGDWKTHFTVAQSEMFDKLFEERMKDFPLKFIWDGK</sequence>
<evidence type="ECO:0000256" key="3">
    <source>
        <dbReference type="ARBA" id="ARBA00022490"/>
    </source>
</evidence>
<keyword evidence="4 5" id="KW-0808">Transferase</keyword>
<dbReference type="InterPro" id="IPR027417">
    <property type="entry name" value="P-loop_NTPase"/>
</dbReference>
<evidence type="ECO:0000313" key="7">
    <source>
        <dbReference type="EMBL" id="GCC36183.1"/>
    </source>
</evidence>
<evidence type="ECO:0000256" key="4">
    <source>
        <dbReference type="ARBA" id="ARBA00022679"/>
    </source>
</evidence>
<dbReference type="InterPro" id="IPR000863">
    <property type="entry name" value="Sulfotransferase_dom"/>
</dbReference>
<dbReference type="Proteomes" id="UP000287033">
    <property type="component" value="Unassembled WGS sequence"/>
</dbReference>
<comment type="caution">
    <text evidence="7">The sequence shown here is derived from an EMBL/GenBank/DDBJ whole genome shotgun (WGS) entry which is preliminary data.</text>
</comment>
<dbReference type="AlphaFoldDB" id="A0A401T0L3"/>
<dbReference type="FunFam" id="3.40.50.300:FF:000433">
    <property type="entry name" value="Estrogen sulfotransferase"/>
    <property type="match status" value="1"/>
</dbReference>
<evidence type="ECO:0000313" key="8">
    <source>
        <dbReference type="Proteomes" id="UP000287033"/>
    </source>
</evidence>
<dbReference type="EMBL" id="BEZZ01000794">
    <property type="protein sequence ID" value="GCC36183.1"/>
    <property type="molecule type" value="Genomic_DNA"/>
</dbReference>
<comment type="subcellular location">
    <subcellularLocation>
        <location evidence="1">Cytoplasm</location>
    </subcellularLocation>
</comment>
<proteinExistence type="inferred from homology"/>
<feature type="domain" description="Sulfotransferase" evidence="6">
    <location>
        <begin position="35"/>
        <end position="273"/>
    </location>
</feature>
<reference evidence="7 8" key="1">
    <citation type="journal article" date="2018" name="Nat. Ecol. Evol.">
        <title>Shark genomes provide insights into elasmobranch evolution and the origin of vertebrates.</title>
        <authorList>
            <person name="Hara Y"/>
            <person name="Yamaguchi K"/>
            <person name="Onimaru K"/>
            <person name="Kadota M"/>
            <person name="Koyanagi M"/>
            <person name="Keeley SD"/>
            <person name="Tatsumi K"/>
            <person name="Tanaka K"/>
            <person name="Motone F"/>
            <person name="Kageyama Y"/>
            <person name="Nozu R"/>
            <person name="Adachi N"/>
            <person name="Nishimura O"/>
            <person name="Nakagawa R"/>
            <person name="Tanegashima C"/>
            <person name="Kiyatake I"/>
            <person name="Matsumoto R"/>
            <person name="Murakumo K"/>
            <person name="Nishida K"/>
            <person name="Terakita A"/>
            <person name="Kuratani S"/>
            <person name="Sato K"/>
            <person name="Hyodo S Kuraku.S."/>
        </authorList>
    </citation>
    <scope>NUCLEOTIDE SEQUENCE [LARGE SCALE GENOMIC DNA]</scope>
</reference>
<accession>A0A401T0L3</accession>
<dbReference type="STRING" id="137246.A0A401T0L3"/>
<dbReference type="GO" id="GO:0005737">
    <property type="term" value="C:cytoplasm"/>
    <property type="evidence" value="ECO:0007669"/>
    <property type="project" value="UniProtKB-SubCell"/>
</dbReference>
<dbReference type="EC" id="2.8.2.-" evidence="5"/>
<keyword evidence="8" id="KW-1185">Reference proteome</keyword>
<evidence type="ECO:0000259" key="6">
    <source>
        <dbReference type="Pfam" id="PF00685"/>
    </source>
</evidence>
<dbReference type="Gene3D" id="3.40.50.300">
    <property type="entry name" value="P-loop containing nucleotide triphosphate hydrolases"/>
    <property type="match status" value="1"/>
</dbReference>
<name>A0A401T0L3_CHIPU</name>
<organism evidence="7 8">
    <name type="scientific">Chiloscyllium punctatum</name>
    <name type="common">Brownbanded bambooshark</name>
    <name type="synonym">Hemiscyllium punctatum</name>
    <dbReference type="NCBI Taxonomy" id="137246"/>
    <lineage>
        <taxon>Eukaryota</taxon>
        <taxon>Metazoa</taxon>
        <taxon>Chordata</taxon>
        <taxon>Craniata</taxon>
        <taxon>Vertebrata</taxon>
        <taxon>Chondrichthyes</taxon>
        <taxon>Elasmobranchii</taxon>
        <taxon>Galeomorphii</taxon>
        <taxon>Galeoidea</taxon>
        <taxon>Orectolobiformes</taxon>
        <taxon>Hemiscylliidae</taxon>
        <taxon>Chiloscyllium</taxon>
    </lineage>
</organism>